<evidence type="ECO:0000313" key="2">
    <source>
        <dbReference type="Proteomes" id="UP000006556"/>
    </source>
</evidence>
<dbReference type="EMBL" id="AP009389">
    <property type="protein sequence ID" value="BAF58820.1"/>
    <property type="molecule type" value="Genomic_DNA"/>
</dbReference>
<name>A5D4K0_PELTS</name>
<keyword evidence="2" id="KW-1185">Reference proteome</keyword>
<dbReference type="PANTHER" id="PTHR34472:SF1">
    <property type="entry name" value="SULFUR CARRIER PROTEIN THIS"/>
    <property type="match status" value="1"/>
</dbReference>
<dbReference type="HOGENOM" id="CLU_174611_3_3_9"/>
<reference evidence="2" key="1">
    <citation type="journal article" date="2008" name="Genome Res.">
        <title>The genome of Pelotomaculum thermopropionicum reveals niche-associated evolution in anaerobic microbiota.</title>
        <authorList>
            <person name="Kosaka T."/>
            <person name="Kato S."/>
            <person name="Shimoyama T."/>
            <person name="Ishii S."/>
            <person name="Abe T."/>
            <person name="Watanabe K."/>
        </authorList>
    </citation>
    <scope>NUCLEOTIDE SEQUENCE [LARGE SCALE GENOMIC DNA]</scope>
    <source>
        <strain evidence="2">DSM 13744 / JCM 10971 / SI</strain>
    </source>
</reference>
<evidence type="ECO:0000313" key="1">
    <source>
        <dbReference type="EMBL" id="BAF58820.1"/>
    </source>
</evidence>
<gene>
    <name evidence="1" type="primary">ThiS</name>
    <name evidence="1" type="ordered locus">PTH_0639</name>
</gene>
<dbReference type="InterPro" id="IPR012675">
    <property type="entry name" value="Beta-grasp_dom_sf"/>
</dbReference>
<dbReference type="SUPFAM" id="SSF54285">
    <property type="entry name" value="MoaD/ThiS"/>
    <property type="match status" value="1"/>
</dbReference>
<dbReference type="InterPro" id="IPR003749">
    <property type="entry name" value="ThiS/MoaD-like"/>
</dbReference>
<dbReference type="Pfam" id="PF02597">
    <property type="entry name" value="ThiS"/>
    <property type="match status" value="1"/>
</dbReference>
<dbReference type="NCBIfam" id="TIGR01683">
    <property type="entry name" value="thiS"/>
    <property type="match status" value="1"/>
</dbReference>
<dbReference type="KEGG" id="pth:PTH_0639"/>
<dbReference type="PANTHER" id="PTHR34472">
    <property type="entry name" value="SULFUR CARRIER PROTEIN THIS"/>
    <property type="match status" value="1"/>
</dbReference>
<dbReference type="eggNOG" id="COG2104">
    <property type="taxonomic scope" value="Bacteria"/>
</dbReference>
<sequence>MKIILNGREEVLEEGMTVAGLVALKGVNPDAVIVEYNYSLVKKEDWAGITLKENDRLEILRFVGGG</sequence>
<dbReference type="Gene3D" id="3.10.20.30">
    <property type="match status" value="1"/>
</dbReference>
<dbReference type="CDD" id="cd00565">
    <property type="entry name" value="Ubl_ThiS"/>
    <property type="match status" value="1"/>
</dbReference>
<proteinExistence type="predicted"/>
<accession>A5D4K0</accession>
<dbReference type="InterPro" id="IPR010035">
    <property type="entry name" value="Thi_S"/>
</dbReference>
<dbReference type="InterPro" id="IPR016155">
    <property type="entry name" value="Mopterin_synth/thiamin_S_b"/>
</dbReference>
<dbReference type="AlphaFoldDB" id="A5D4K0"/>
<dbReference type="Proteomes" id="UP000006556">
    <property type="component" value="Chromosome"/>
</dbReference>
<dbReference type="STRING" id="370438.PTH_0639"/>
<organism evidence="1 2">
    <name type="scientific">Pelotomaculum thermopropionicum (strain DSM 13744 / JCM 10971 / SI)</name>
    <dbReference type="NCBI Taxonomy" id="370438"/>
    <lineage>
        <taxon>Bacteria</taxon>
        <taxon>Bacillati</taxon>
        <taxon>Bacillota</taxon>
        <taxon>Clostridia</taxon>
        <taxon>Eubacteriales</taxon>
        <taxon>Desulfotomaculaceae</taxon>
        <taxon>Pelotomaculum</taxon>
    </lineage>
</organism>
<protein>
    <submittedName>
        <fullName evidence="1">Sulfur transfer protein</fullName>
    </submittedName>
</protein>